<dbReference type="EMBL" id="JAQQAF010000006">
    <property type="protein sequence ID" value="KAJ8479772.1"/>
    <property type="molecule type" value="Genomic_DNA"/>
</dbReference>
<gene>
    <name evidence="2" type="ORF">OPV22_023499</name>
</gene>
<evidence type="ECO:0000256" key="1">
    <source>
        <dbReference type="SAM" id="MobiDB-lite"/>
    </source>
</evidence>
<comment type="caution">
    <text evidence="2">The sequence shown here is derived from an EMBL/GenBank/DDBJ whole genome shotgun (WGS) entry which is preliminary data.</text>
</comment>
<name>A0AAV8QLY5_ENSVE</name>
<sequence length="117" mass="12201">MPRTGVTDATGTGAEGAEHKKEWGGCISGHRSRRRQMGGSPVMPVSFPRQRTYSNAATGDVISKAVPHSGRDTVAALILSSTPVNSVQRRQLTSTNGASDHATTAIGSCLPSLLNDV</sequence>
<evidence type="ECO:0000313" key="3">
    <source>
        <dbReference type="Proteomes" id="UP001222027"/>
    </source>
</evidence>
<reference evidence="2 3" key="1">
    <citation type="submission" date="2022-12" db="EMBL/GenBank/DDBJ databases">
        <title>Chromosome-scale assembly of the Ensete ventricosum genome.</title>
        <authorList>
            <person name="Dussert Y."/>
            <person name="Stocks J."/>
            <person name="Wendawek A."/>
            <person name="Woldeyes F."/>
            <person name="Nichols R.A."/>
            <person name="Borrell J.S."/>
        </authorList>
    </citation>
    <scope>NUCLEOTIDE SEQUENCE [LARGE SCALE GENOMIC DNA]</scope>
    <source>
        <strain evidence="3">cv. Maze</strain>
        <tissue evidence="2">Seeds</tissue>
    </source>
</reference>
<organism evidence="2 3">
    <name type="scientific">Ensete ventricosum</name>
    <name type="common">Abyssinian banana</name>
    <name type="synonym">Musa ensete</name>
    <dbReference type="NCBI Taxonomy" id="4639"/>
    <lineage>
        <taxon>Eukaryota</taxon>
        <taxon>Viridiplantae</taxon>
        <taxon>Streptophyta</taxon>
        <taxon>Embryophyta</taxon>
        <taxon>Tracheophyta</taxon>
        <taxon>Spermatophyta</taxon>
        <taxon>Magnoliopsida</taxon>
        <taxon>Liliopsida</taxon>
        <taxon>Zingiberales</taxon>
        <taxon>Musaceae</taxon>
        <taxon>Ensete</taxon>
    </lineage>
</organism>
<evidence type="ECO:0000313" key="2">
    <source>
        <dbReference type="EMBL" id="KAJ8479772.1"/>
    </source>
</evidence>
<dbReference type="AlphaFoldDB" id="A0AAV8QLY5"/>
<accession>A0AAV8QLY5</accession>
<dbReference type="Proteomes" id="UP001222027">
    <property type="component" value="Unassembled WGS sequence"/>
</dbReference>
<proteinExistence type="predicted"/>
<feature type="region of interest" description="Disordered" evidence="1">
    <location>
        <begin position="1"/>
        <end position="49"/>
    </location>
</feature>
<keyword evidence="3" id="KW-1185">Reference proteome</keyword>
<protein>
    <submittedName>
        <fullName evidence="2">Uncharacterized protein</fullName>
    </submittedName>
</protein>